<reference evidence="2 3" key="1">
    <citation type="submission" date="2019-09" db="EMBL/GenBank/DDBJ databases">
        <title>A chromosome-level genome assembly of the Chinese tupelo Nyssa sinensis.</title>
        <authorList>
            <person name="Yang X."/>
            <person name="Kang M."/>
            <person name="Yang Y."/>
            <person name="Xiong H."/>
            <person name="Wang M."/>
            <person name="Zhang Z."/>
            <person name="Wang Z."/>
            <person name="Wu H."/>
            <person name="Ma T."/>
            <person name="Liu J."/>
            <person name="Xi Z."/>
        </authorList>
    </citation>
    <scope>NUCLEOTIDE SEQUENCE [LARGE SCALE GENOMIC DNA]</scope>
    <source>
        <strain evidence="2">J267</strain>
        <tissue evidence="2">Leaf</tissue>
    </source>
</reference>
<keyword evidence="3" id="KW-1185">Reference proteome</keyword>
<name>A0A5J5A3M1_9ASTE</name>
<protein>
    <submittedName>
        <fullName evidence="2">Uncharacterized protein</fullName>
    </submittedName>
</protein>
<accession>A0A5J5A3M1</accession>
<dbReference type="EMBL" id="CM018047">
    <property type="protein sequence ID" value="KAA8524919.1"/>
    <property type="molecule type" value="Genomic_DNA"/>
</dbReference>
<gene>
    <name evidence="2" type="ORF">F0562_011443</name>
</gene>
<evidence type="ECO:0000313" key="2">
    <source>
        <dbReference type="EMBL" id="KAA8524919.1"/>
    </source>
</evidence>
<organism evidence="2 3">
    <name type="scientific">Nyssa sinensis</name>
    <dbReference type="NCBI Taxonomy" id="561372"/>
    <lineage>
        <taxon>Eukaryota</taxon>
        <taxon>Viridiplantae</taxon>
        <taxon>Streptophyta</taxon>
        <taxon>Embryophyta</taxon>
        <taxon>Tracheophyta</taxon>
        <taxon>Spermatophyta</taxon>
        <taxon>Magnoliopsida</taxon>
        <taxon>eudicotyledons</taxon>
        <taxon>Gunneridae</taxon>
        <taxon>Pentapetalae</taxon>
        <taxon>asterids</taxon>
        <taxon>Cornales</taxon>
        <taxon>Nyssaceae</taxon>
        <taxon>Nyssa</taxon>
    </lineage>
</organism>
<evidence type="ECO:0000313" key="3">
    <source>
        <dbReference type="Proteomes" id="UP000325577"/>
    </source>
</evidence>
<evidence type="ECO:0000256" key="1">
    <source>
        <dbReference type="SAM" id="MobiDB-lite"/>
    </source>
</evidence>
<proteinExistence type="predicted"/>
<sequence length="98" mass="10648">MVGGEDEQNAHLLTDIPSSSSLESNGPFKRTGRDCLDSNCPCNNRGDGVWSGVTCMECSSARMDCRYPDPEFGPTRNRSYAEAVNSYLDLQSAIVCCS</sequence>
<dbReference type="OrthoDB" id="10593904at2759"/>
<dbReference type="Proteomes" id="UP000325577">
    <property type="component" value="Linkage Group LG4"/>
</dbReference>
<dbReference type="AlphaFoldDB" id="A0A5J5A3M1"/>
<feature type="region of interest" description="Disordered" evidence="1">
    <location>
        <begin position="1"/>
        <end position="28"/>
    </location>
</feature>